<dbReference type="Pfam" id="PF13358">
    <property type="entry name" value="DDE_3"/>
    <property type="match status" value="1"/>
</dbReference>
<dbReference type="GO" id="GO:0003676">
    <property type="term" value="F:nucleic acid binding"/>
    <property type="evidence" value="ECO:0007669"/>
    <property type="project" value="InterPro"/>
</dbReference>
<organism evidence="2 3">
    <name type="scientific">Streptococcus downei MFe28</name>
    <dbReference type="NCBI Taxonomy" id="764290"/>
    <lineage>
        <taxon>Bacteria</taxon>
        <taxon>Bacillati</taxon>
        <taxon>Bacillota</taxon>
        <taxon>Bacilli</taxon>
        <taxon>Lactobacillales</taxon>
        <taxon>Streptococcaceae</taxon>
        <taxon>Streptococcus</taxon>
    </lineage>
</organism>
<dbReference type="InterPro" id="IPR036397">
    <property type="entry name" value="RNaseH_sf"/>
</dbReference>
<dbReference type="InterPro" id="IPR012337">
    <property type="entry name" value="RNaseH-like_sf"/>
</dbReference>
<dbReference type="Proteomes" id="UP000254082">
    <property type="component" value="Unassembled WGS sequence"/>
</dbReference>
<accession>A0A380JB65</accession>
<evidence type="ECO:0000259" key="1">
    <source>
        <dbReference type="Pfam" id="PF13358"/>
    </source>
</evidence>
<dbReference type="InterPro" id="IPR038717">
    <property type="entry name" value="Tc1-like_DDE_dom"/>
</dbReference>
<dbReference type="SUPFAM" id="SSF53098">
    <property type="entry name" value="Ribonuclease H-like"/>
    <property type="match status" value="1"/>
</dbReference>
<dbReference type="EMBL" id="UHFA01000002">
    <property type="protein sequence ID" value="SUN35325.1"/>
    <property type="molecule type" value="Genomic_DNA"/>
</dbReference>
<sequence length="191" mass="22058">MPSLNGTVGVKLALDQNTPKKQTPKSLKRLKIKSTFKSARKRFRHSRRYQKVRLMYQDEAGFGRISKLGKCWAPQGVRPIVASHHIREFRYCYGGVDAHTGQSFFLIAGGCNTEWMNECLRGLSEKFPDDYIVLVMDNAVWHKSRSLVIPHNIEFAFIPPYTPEMNPIEQVWAEIRKRGFKKMKSLISSKK</sequence>
<feature type="domain" description="Tc1-like transposase DDE" evidence="1">
    <location>
        <begin position="53"/>
        <end position="181"/>
    </location>
</feature>
<dbReference type="Gene3D" id="3.30.420.10">
    <property type="entry name" value="Ribonuclease H-like superfamily/Ribonuclease H"/>
    <property type="match status" value="1"/>
</dbReference>
<evidence type="ECO:0000313" key="3">
    <source>
        <dbReference type="Proteomes" id="UP000254082"/>
    </source>
</evidence>
<dbReference type="InterPro" id="IPR047655">
    <property type="entry name" value="Transpos_IS630-like"/>
</dbReference>
<keyword evidence="3" id="KW-1185">Reference proteome</keyword>
<name>A0A380JB65_STRDO</name>
<dbReference type="NCBIfam" id="NF033545">
    <property type="entry name" value="transpos_IS630"/>
    <property type="match status" value="1"/>
</dbReference>
<protein>
    <submittedName>
        <fullName evidence="2">Transposase family protein</fullName>
    </submittedName>
</protein>
<proteinExistence type="predicted"/>
<evidence type="ECO:0000313" key="2">
    <source>
        <dbReference type="EMBL" id="SUN35325.1"/>
    </source>
</evidence>
<reference evidence="2 3" key="1">
    <citation type="submission" date="2018-06" db="EMBL/GenBank/DDBJ databases">
        <authorList>
            <consortium name="Pathogen Informatics"/>
            <person name="Doyle S."/>
        </authorList>
    </citation>
    <scope>NUCLEOTIDE SEQUENCE [LARGE SCALE GENOMIC DNA]</scope>
    <source>
        <strain evidence="3">NCTC 11391</strain>
    </source>
</reference>
<gene>
    <name evidence="2" type="ORF">NCTC11391_00305</name>
</gene>
<dbReference type="AlphaFoldDB" id="A0A380JB65"/>